<dbReference type="Proteomes" id="UP000032049">
    <property type="component" value="Unassembled WGS sequence"/>
</dbReference>
<dbReference type="PANTHER" id="PTHR38444:SF1">
    <property type="entry name" value="ENTEROBACTIN BIOSYNTHESIS PROTEIN YBDZ"/>
    <property type="match status" value="1"/>
</dbReference>
<comment type="caution">
    <text evidence="2">The sequence shown here is derived from an EMBL/GenBank/DDBJ whole genome shotgun (WGS) entry which is preliminary data.</text>
</comment>
<dbReference type="OrthoDB" id="7584480at2"/>
<feature type="domain" description="MbtH-like" evidence="1">
    <location>
        <begin position="14"/>
        <end position="60"/>
    </location>
</feature>
<keyword evidence="3" id="KW-1185">Reference proteome</keyword>
<organism evidence="2 3">
    <name type="scientific">Pedobacter lusitanus</name>
    <dbReference type="NCBI Taxonomy" id="1503925"/>
    <lineage>
        <taxon>Bacteria</taxon>
        <taxon>Pseudomonadati</taxon>
        <taxon>Bacteroidota</taxon>
        <taxon>Sphingobacteriia</taxon>
        <taxon>Sphingobacteriales</taxon>
        <taxon>Sphingobacteriaceae</taxon>
        <taxon>Pedobacter</taxon>
    </lineage>
</organism>
<dbReference type="GO" id="GO:0019290">
    <property type="term" value="P:siderophore biosynthetic process"/>
    <property type="evidence" value="ECO:0007669"/>
    <property type="project" value="TreeGrafter"/>
</dbReference>
<sequence length="67" mass="7793">MSSNTAIKDDETKDPFTEYFVVKSINEQYSVWPSEKEIPAGWNKIEIAGNKENCLDWIEKNWEGPKL</sequence>
<name>A0A0D0GU18_9SPHI</name>
<dbReference type="EMBL" id="JXRA01000028">
    <property type="protein sequence ID" value="KIO77856.1"/>
    <property type="molecule type" value="Genomic_DNA"/>
</dbReference>
<dbReference type="RefSeq" id="WP_041880036.1">
    <property type="nucleotide sequence ID" value="NZ_CP157278.1"/>
</dbReference>
<proteinExistence type="predicted"/>
<dbReference type="InterPro" id="IPR005153">
    <property type="entry name" value="MbtH-like_dom"/>
</dbReference>
<dbReference type="GO" id="GO:0005829">
    <property type="term" value="C:cytosol"/>
    <property type="evidence" value="ECO:0007669"/>
    <property type="project" value="TreeGrafter"/>
</dbReference>
<accession>A0A0D0GU18</accession>
<evidence type="ECO:0000313" key="3">
    <source>
        <dbReference type="Proteomes" id="UP000032049"/>
    </source>
</evidence>
<dbReference type="SMART" id="SM00923">
    <property type="entry name" value="MbtH"/>
    <property type="match status" value="1"/>
</dbReference>
<dbReference type="AlphaFoldDB" id="A0A0D0GU18"/>
<reference evidence="2 3" key="1">
    <citation type="submission" date="2015-01" db="EMBL/GenBank/DDBJ databases">
        <title>Draft genome sequence of Pedobacter sp. NL19 isolated from sludge of an effluent treatment pond in an abandoned uranium mine.</title>
        <authorList>
            <person name="Santos T."/>
            <person name="Caetano T."/>
            <person name="Covas C."/>
            <person name="Cruz A."/>
            <person name="Mendo S."/>
        </authorList>
    </citation>
    <scope>NUCLEOTIDE SEQUENCE [LARGE SCALE GENOMIC DNA]</scope>
    <source>
        <strain evidence="2 3">NL19</strain>
    </source>
</reference>
<protein>
    <recommendedName>
        <fullName evidence="1">MbtH-like domain-containing protein</fullName>
    </recommendedName>
</protein>
<dbReference type="InterPro" id="IPR037407">
    <property type="entry name" value="MLP_fam"/>
</dbReference>
<dbReference type="Gene3D" id="3.90.820.10">
    <property type="entry name" value="Structural Genomics, Unknown Function 30-nov-00 1gh9 Mol_id"/>
    <property type="match status" value="1"/>
</dbReference>
<dbReference type="STRING" id="1503925.TH53_06885"/>
<evidence type="ECO:0000259" key="1">
    <source>
        <dbReference type="SMART" id="SM00923"/>
    </source>
</evidence>
<gene>
    <name evidence="2" type="ORF">TH53_06885</name>
</gene>
<evidence type="ECO:0000313" key="2">
    <source>
        <dbReference type="EMBL" id="KIO77856.1"/>
    </source>
</evidence>
<dbReference type="PANTHER" id="PTHR38444">
    <property type="entry name" value="ENTEROBACTIN BIOSYNTHESIS PROTEIN YBDZ"/>
    <property type="match status" value="1"/>
</dbReference>
<dbReference type="InterPro" id="IPR038020">
    <property type="entry name" value="MbtH-like_sf"/>
</dbReference>
<dbReference type="Pfam" id="PF03621">
    <property type="entry name" value="MbtH"/>
    <property type="match status" value="1"/>
</dbReference>
<dbReference type="SUPFAM" id="SSF160582">
    <property type="entry name" value="MbtH-like"/>
    <property type="match status" value="1"/>
</dbReference>